<comment type="caution">
    <text evidence="1">The sequence shown here is derived from an EMBL/GenBank/DDBJ whole genome shotgun (WGS) entry which is preliminary data.</text>
</comment>
<keyword evidence="2" id="KW-1185">Reference proteome</keyword>
<accession>A0A6N6MKL5</accession>
<evidence type="ECO:0000313" key="1">
    <source>
        <dbReference type="EMBL" id="KAB1071745.1"/>
    </source>
</evidence>
<protein>
    <submittedName>
        <fullName evidence="1">Uncharacterized protein</fullName>
    </submittedName>
</protein>
<gene>
    <name evidence="1" type="ORF">F6X51_18205</name>
</gene>
<reference evidence="1 2" key="1">
    <citation type="submission" date="2019-09" db="EMBL/GenBank/DDBJ databases">
        <title>YIM 132548 draft genome.</title>
        <authorList>
            <person name="Jiang L."/>
        </authorList>
    </citation>
    <scope>NUCLEOTIDE SEQUENCE [LARGE SCALE GENOMIC DNA]</scope>
    <source>
        <strain evidence="1 2">YIM 132548</strain>
    </source>
</reference>
<dbReference type="AlphaFoldDB" id="A0A6N6MKL5"/>
<organism evidence="1 2">
    <name type="scientific">Methylobacterium planeticum</name>
    <dbReference type="NCBI Taxonomy" id="2615211"/>
    <lineage>
        <taxon>Bacteria</taxon>
        <taxon>Pseudomonadati</taxon>
        <taxon>Pseudomonadota</taxon>
        <taxon>Alphaproteobacteria</taxon>
        <taxon>Hyphomicrobiales</taxon>
        <taxon>Methylobacteriaceae</taxon>
        <taxon>Methylobacterium</taxon>
    </lineage>
</organism>
<evidence type="ECO:0000313" key="2">
    <source>
        <dbReference type="Proteomes" id="UP000441523"/>
    </source>
</evidence>
<proteinExistence type="predicted"/>
<sequence>MKAAAGQEVQLGVYANVNEACSGLPAPDLRITAPPARGTLTVKLVALSLKADSKVCPDKKIPALGLSYRAGPESDVTDTVRVEAVAGSSTKGQSFTIAITKHME</sequence>
<dbReference type="Proteomes" id="UP000441523">
    <property type="component" value="Unassembled WGS sequence"/>
</dbReference>
<name>A0A6N6MKL5_9HYPH</name>
<dbReference type="RefSeq" id="WP_150965099.1">
    <property type="nucleotide sequence ID" value="NZ_VZZJ01000017.1"/>
</dbReference>
<dbReference type="EMBL" id="VZZJ01000017">
    <property type="protein sequence ID" value="KAB1071745.1"/>
    <property type="molecule type" value="Genomic_DNA"/>
</dbReference>